<dbReference type="InterPro" id="IPR008407">
    <property type="entry name" value="Brnchd-chn_aa_trnsp_AzlD"/>
</dbReference>
<feature type="transmembrane region" description="Helical" evidence="1">
    <location>
        <begin position="6"/>
        <end position="26"/>
    </location>
</feature>
<feature type="transmembrane region" description="Helical" evidence="1">
    <location>
        <begin position="38"/>
        <end position="57"/>
    </location>
</feature>
<accession>A0A6N2RZG4</accession>
<reference evidence="2" key="1">
    <citation type="submission" date="2019-11" db="EMBL/GenBank/DDBJ databases">
        <authorList>
            <person name="Feng L."/>
        </authorList>
    </citation>
    <scope>NUCLEOTIDE SEQUENCE</scope>
    <source>
        <strain evidence="2">AodontolyticusLFYP35</strain>
    </source>
</reference>
<gene>
    <name evidence="2" type="ORF">AOLFYP35_00603</name>
</gene>
<protein>
    <submittedName>
        <fullName evidence="2">Branched-chain amino acid transport protein (AzlD)</fullName>
    </submittedName>
</protein>
<name>A0A6N2RZG4_9ACTO</name>
<proteinExistence type="predicted"/>
<feature type="transmembrane region" description="Helical" evidence="1">
    <location>
        <begin position="69"/>
        <end position="86"/>
    </location>
</feature>
<keyword evidence="1" id="KW-0812">Transmembrane</keyword>
<sequence length="109" mass="12029">MSHSLPYLLGILLVVFVIDFTLRALPFKILEPLRESSFVRNMAVWMPPGILLILVLATLSDNAGSAGSQWWAAIVATVITVVVHLATKRRLLWSVGLGTLSYILMLNLL</sequence>
<dbReference type="Pfam" id="PF05437">
    <property type="entry name" value="AzlD"/>
    <property type="match status" value="1"/>
</dbReference>
<evidence type="ECO:0000313" key="2">
    <source>
        <dbReference type="EMBL" id="VYS86312.1"/>
    </source>
</evidence>
<dbReference type="AlphaFoldDB" id="A0A6N2RZG4"/>
<keyword evidence="1" id="KW-0472">Membrane</keyword>
<evidence type="ECO:0000256" key="1">
    <source>
        <dbReference type="SAM" id="Phobius"/>
    </source>
</evidence>
<dbReference type="EMBL" id="CACRSM010000002">
    <property type="protein sequence ID" value="VYS86312.1"/>
    <property type="molecule type" value="Genomic_DNA"/>
</dbReference>
<keyword evidence="1" id="KW-1133">Transmembrane helix</keyword>
<organism evidence="2">
    <name type="scientific">Schaalia odontolytica</name>
    <dbReference type="NCBI Taxonomy" id="1660"/>
    <lineage>
        <taxon>Bacteria</taxon>
        <taxon>Bacillati</taxon>
        <taxon>Actinomycetota</taxon>
        <taxon>Actinomycetes</taxon>
        <taxon>Actinomycetales</taxon>
        <taxon>Actinomycetaceae</taxon>
        <taxon>Schaalia</taxon>
    </lineage>
</organism>
<feature type="transmembrane region" description="Helical" evidence="1">
    <location>
        <begin position="91"/>
        <end position="108"/>
    </location>
</feature>